<dbReference type="EMBL" id="DS985246">
    <property type="protein sequence ID" value="EDV23946.1"/>
    <property type="molecule type" value="Genomic_DNA"/>
</dbReference>
<feature type="chain" id="PRO_5002798444" description="Protein brambleberry" evidence="2">
    <location>
        <begin position="26"/>
        <end position="595"/>
    </location>
</feature>
<dbReference type="PhylomeDB" id="B3S056"/>
<evidence type="ECO:0000313" key="3">
    <source>
        <dbReference type="EMBL" id="EDV23946.1"/>
    </source>
</evidence>
<keyword evidence="1" id="KW-1133">Transmembrane helix</keyword>
<dbReference type="PANTHER" id="PTHR33538">
    <property type="entry name" value="PROTEIN GAMETE EXPRESSED 1"/>
    <property type="match status" value="1"/>
</dbReference>
<protein>
    <recommendedName>
        <fullName evidence="5">Protein brambleberry</fullName>
    </recommendedName>
</protein>
<dbReference type="PROSITE" id="PS51257">
    <property type="entry name" value="PROKAR_LIPOPROTEIN"/>
    <property type="match status" value="1"/>
</dbReference>
<dbReference type="PANTHER" id="PTHR33538:SF1">
    <property type="entry name" value="PROTEIN BRAMBLEBERRY"/>
    <property type="match status" value="1"/>
</dbReference>
<dbReference type="CTD" id="6755072"/>
<sequence>MTLSISRLCVLFILLAIYSCQLSTAWWPFSSGSGKIQGQHSKEEEDELKQSVDVRLVPFEVKSADDKFIKDADSYVTLSRLDFCNLRTIDQLKKSCGDISDEELAKLSVALLNCQSKIEGRKTYLCTNDMTIGECTQSMDPDTWNAYHIISNRARSVCYATRQQHFRRQTEYTINRLAETSQNQLLLMYTLQDQYMVLGRSVNITMNTVHHGQQDLLNRNEILRVEQAEIESSLKRTLKQLAVEKELTIERQLQLRTLTTSLKGSLENTASVMKRQELDRNISLEKVLESLSKIEYKAKMAWYEIDKSTSQIIHYHHEVTQHYIHTLENLKRLNQTITFIMRVYEILRYKIENHLDQFADILGYQGDKVSLITMCFIHSVYILIAIVILKFIDIPAVLKLGIMALIAINALSKLRNGKSIRLISITYLLLIIICIHRLIVKLYQIYRKNHLVNPVDAVLTTPQPIKNHYNNSFSDTDYSANSTPKNGRVYKKLSWTQTPDYYPMEENYTTLLQAFKKEMVNGINESNHSSSSEKVVNGLSPLVPSAQVSDADDPSAKWTFKNPRCQASTTTGRQCRLPSVAGYDRCYRHKQTAKK</sequence>
<evidence type="ECO:0000256" key="2">
    <source>
        <dbReference type="SAM" id="SignalP"/>
    </source>
</evidence>
<dbReference type="GeneID" id="6755072"/>
<feature type="transmembrane region" description="Helical" evidence="1">
    <location>
        <begin position="420"/>
        <end position="440"/>
    </location>
</feature>
<keyword evidence="1" id="KW-0472">Membrane</keyword>
<feature type="transmembrane region" description="Helical" evidence="1">
    <location>
        <begin position="369"/>
        <end position="389"/>
    </location>
</feature>
<keyword evidence="2" id="KW-0732">Signal</keyword>
<evidence type="ECO:0000256" key="1">
    <source>
        <dbReference type="SAM" id="Phobius"/>
    </source>
</evidence>
<dbReference type="KEGG" id="tad:TRIADDRAFT_57691"/>
<dbReference type="InterPro" id="IPR040346">
    <property type="entry name" value="GEX1/Brambleberry"/>
</dbReference>
<dbReference type="OMA" id="KHGMEAS"/>
<evidence type="ECO:0000313" key="4">
    <source>
        <dbReference type="Proteomes" id="UP000009022"/>
    </source>
</evidence>
<organism evidence="3 4">
    <name type="scientific">Trichoplax adhaerens</name>
    <name type="common">Trichoplax reptans</name>
    <dbReference type="NCBI Taxonomy" id="10228"/>
    <lineage>
        <taxon>Eukaryota</taxon>
        <taxon>Metazoa</taxon>
        <taxon>Placozoa</taxon>
        <taxon>Uniplacotomia</taxon>
        <taxon>Trichoplacea</taxon>
        <taxon>Trichoplacidae</taxon>
        <taxon>Trichoplax</taxon>
    </lineage>
</organism>
<dbReference type="OrthoDB" id="5978806at2759"/>
<dbReference type="HOGENOM" id="CLU_027987_0_0_1"/>
<name>B3S056_TRIAD</name>
<dbReference type="RefSeq" id="XP_002113472.1">
    <property type="nucleotide sequence ID" value="XM_002113436.1"/>
</dbReference>
<keyword evidence="1" id="KW-0812">Transmembrane</keyword>
<dbReference type="AlphaFoldDB" id="B3S056"/>
<dbReference type="InParanoid" id="B3S056"/>
<reference evidence="3 4" key="1">
    <citation type="journal article" date="2008" name="Nature">
        <title>The Trichoplax genome and the nature of placozoans.</title>
        <authorList>
            <person name="Srivastava M."/>
            <person name="Begovic E."/>
            <person name="Chapman J."/>
            <person name="Putnam N.H."/>
            <person name="Hellsten U."/>
            <person name="Kawashima T."/>
            <person name="Kuo A."/>
            <person name="Mitros T."/>
            <person name="Salamov A."/>
            <person name="Carpenter M.L."/>
            <person name="Signorovitch A.Y."/>
            <person name="Moreno M.A."/>
            <person name="Kamm K."/>
            <person name="Grimwood J."/>
            <person name="Schmutz J."/>
            <person name="Shapiro H."/>
            <person name="Grigoriev I.V."/>
            <person name="Buss L.W."/>
            <person name="Schierwater B."/>
            <person name="Dellaporta S.L."/>
            <person name="Rokhsar D.S."/>
        </authorList>
    </citation>
    <scope>NUCLEOTIDE SEQUENCE [LARGE SCALE GENOMIC DNA]</scope>
    <source>
        <strain evidence="3 4">Grell-BS-1999</strain>
    </source>
</reference>
<feature type="transmembrane region" description="Helical" evidence="1">
    <location>
        <begin position="396"/>
        <end position="414"/>
    </location>
</feature>
<dbReference type="eggNOG" id="ENOG502QRBT">
    <property type="taxonomic scope" value="Eukaryota"/>
</dbReference>
<gene>
    <name evidence="3" type="ORF">TRIADDRAFT_57691</name>
</gene>
<dbReference type="Proteomes" id="UP000009022">
    <property type="component" value="Unassembled WGS sequence"/>
</dbReference>
<evidence type="ECO:0008006" key="5">
    <source>
        <dbReference type="Google" id="ProtNLM"/>
    </source>
</evidence>
<proteinExistence type="predicted"/>
<accession>B3S056</accession>
<feature type="signal peptide" evidence="2">
    <location>
        <begin position="1"/>
        <end position="25"/>
    </location>
</feature>
<keyword evidence="4" id="KW-1185">Reference proteome</keyword>